<name>A0A4V5P1E0_9SPHI</name>
<keyword evidence="1 2" id="KW-0238">DNA-binding</keyword>
<evidence type="ECO:0000259" key="3">
    <source>
        <dbReference type="PROSITE" id="PS50977"/>
    </source>
</evidence>
<sequence>MRVRDLNKVELVKQKAIELLVSDGFEGFTMNKLAKACKLSVATLYIYYEDKDDLILKIGIEEVQRMVAIMLEDFDPELPFAEGLRQQWKNRAKCMIENPLSAQMIEQLRNSTYQDKMFENFKKIFGLPLGKFMQNAVDRGEINAIPLEVYWCVAFAPLYSLIRFHNDGQSLAGSAFVLTDKMIWDTFELVLKALKKINQYGNGL</sequence>
<dbReference type="SUPFAM" id="SSF46689">
    <property type="entry name" value="Homeodomain-like"/>
    <property type="match status" value="1"/>
</dbReference>
<proteinExistence type="predicted"/>
<evidence type="ECO:0000256" key="1">
    <source>
        <dbReference type="ARBA" id="ARBA00023125"/>
    </source>
</evidence>
<dbReference type="GO" id="GO:0003677">
    <property type="term" value="F:DNA binding"/>
    <property type="evidence" value="ECO:0007669"/>
    <property type="project" value="UniProtKB-UniRule"/>
</dbReference>
<dbReference type="InterPro" id="IPR050624">
    <property type="entry name" value="HTH-type_Tx_Regulator"/>
</dbReference>
<dbReference type="Gene3D" id="1.10.357.10">
    <property type="entry name" value="Tetracycline Repressor, domain 2"/>
    <property type="match status" value="1"/>
</dbReference>
<dbReference type="EMBL" id="SWBQ01000001">
    <property type="protein sequence ID" value="TKC09732.1"/>
    <property type="molecule type" value="Genomic_DNA"/>
</dbReference>
<dbReference type="PANTHER" id="PTHR43479:SF11">
    <property type="entry name" value="ACREF_ENVCD OPERON REPRESSOR-RELATED"/>
    <property type="match status" value="1"/>
</dbReference>
<feature type="domain" description="HTH tetR-type" evidence="3">
    <location>
        <begin position="6"/>
        <end position="66"/>
    </location>
</feature>
<evidence type="ECO:0000313" key="4">
    <source>
        <dbReference type="EMBL" id="TKC09732.1"/>
    </source>
</evidence>
<keyword evidence="5" id="KW-1185">Reference proteome</keyword>
<evidence type="ECO:0000256" key="2">
    <source>
        <dbReference type="PROSITE-ProRule" id="PRU00335"/>
    </source>
</evidence>
<dbReference type="PANTHER" id="PTHR43479">
    <property type="entry name" value="ACREF/ENVCD OPERON REPRESSOR-RELATED"/>
    <property type="match status" value="1"/>
</dbReference>
<dbReference type="PROSITE" id="PS50977">
    <property type="entry name" value="HTH_TETR_2"/>
    <property type="match status" value="1"/>
</dbReference>
<comment type="caution">
    <text evidence="4">The sequence shown here is derived from an EMBL/GenBank/DDBJ whole genome shotgun (WGS) entry which is preliminary data.</text>
</comment>
<protein>
    <submittedName>
        <fullName evidence="4">TetR/AcrR family transcriptional regulator</fullName>
    </submittedName>
</protein>
<dbReference type="Proteomes" id="UP000307244">
    <property type="component" value="Unassembled WGS sequence"/>
</dbReference>
<organism evidence="4 5">
    <name type="scientific">Pedobacter frigoris</name>
    <dbReference type="NCBI Taxonomy" id="2571272"/>
    <lineage>
        <taxon>Bacteria</taxon>
        <taxon>Pseudomonadati</taxon>
        <taxon>Bacteroidota</taxon>
        <taxon>Sphingobacteriia</taxon>
        <taxon>Sphingobacteriales</taxon>
        <taxon>Sphingobacteriaceae</taxon>
        <taxon>Pedobacter</taxon>
    </lineage>
</organism>
<dbReference type="OrthoDB" id="6430772at2"/>
<feature type="DNA-binding region" description="H-T-H motif" evidence="2">
    <location>
        <begin position="29"/>
        <end position="48"/>
    </location>
</feature>
<dbReference type="InterPro" id="IPR009057">
    <property type="entry name" value="Homeodomain-like_sf"/>
</dbReference>
<evidence type="ECO:0000313" key="5">
    <source>
        <dbReference type="Proteomes" id="UP000307244"/>
    </source>
</evidence>
<dbReference type="AlphaFoldDB" id="A0A4V5P1E0"/>
<dbReference type="InterPro" id="IPR001647">
    <property type="entry name" value="HTH_TetR"/>
</dbReference>
<accession>A0A4V5P1E0</accession>
<dbReference type="Pfam" id="PF00440">
    <property type="entry name" value="TetR_N"/>
    <property type="match status" value="1"/>
</dbReference>
<reference evidence="4 5" key="1">
    <citation type="submission" date="2019-04" db="EMBL/GenBank/DDBJ databases">
        <title>Pedobacter sp. RP-3-15 sp. nov., isolated from Arctic soil.</title>
        <authorList>
            <person name="Dahal R.H."/>
            <person name="Kim D.-U."/>
        </authorList>
    </citation>
    <scope>NUCLEOTIDE SEQUENCE [LARGE SCALE GENOMIC DNA]</scope>
    <source>
        <strain evidence="4 5">RP-3-15</strain>
    </source>
</reference>
<gene>
    <name evidence="4" type="ORF">FA047_03615</name>
</gene>